<gene>
    <name evidence="2" type="ORF">H8744_14965</name>
</gene>
<sequence length="59" mass="6843">MKNDQFTPFPVCHMANDNILQLIEECGMEGYGIYIALVCEIRLRDDYRCQMKSITALAR</sequence>
<evidence type="ECO:0000313" key="3">
    <source>
        <dbReference type="Proteomes" id="UP000651085"/>
    </source>
</evidence>
<dbReference type="RefSeq" id="WP_262435605.1">
    <property type="nucleotide sequence ID" value="NZ_JACRTF010000001.1"/>
</dbReference>
<dbReference type="Proteomes" id="UP000651085">
    <property type="component" value="Unassembled WGS sequence"/>
</dbReference>
<dbReference type="EMBL" id="JACRTF010000001">
    <property type="protein sequence ID" value="MBC8594514.1"/>
    <property type="molecule type" value="Genomic_DNA"/>
</dbReference>
<accession>A0A926F9P8</accession>
<feature type="domain" description="Lin1244/Lin1753-like N-terminal" evidence="1">
    <location>
        <begin position="13"/>
        <end position="56"/>
    </location>
</feature>
<dbReference type="Pfam" id="PF14297">
    <property type="entry name" value="Lin1244_N"/>
    <property type="match status" value="1"/>
</dbReference>
<comment type="caution">
    <text evidence="2">The sequence shown here is derived from an EMBL/GenBank/DDBJ whole genome shotgun (WGS) entry which is preliminary data.</text>
</comment>
<proteinExistence type="predicted"/>
<organism evidence="2 3">
    <name type="scientific">Jilunia laotingensis</name>
    <dbReference type="NCBI Taxonomy" id="2763675"/>
    <lineage>
        <taxon>Bacteria</taxon>
        <taxon>Pseudomonadati</taxon>
        <taxon>Bacteroidota</taxon>
        <taxon>Bacteroidia</taxon>
        <taxon>Bacteroidales</taxon>
        <taxon>Bacteroidaceae</taxon>
        <taxon>Jilunia</taxon>
    </lineage>
</organism>
<name>A0A926F9P8_9BACT</name>
<reference evidence="2" key="1">
    <citation type="submission" date="2020-08" db="EMBL/GenBank/DDBJ databases">
        <title>Genome public.</title>
        <authorList>
            <person name="Liu C."/>
            <person name="Sun Q."/>
        </authorList>
    </citation>
    <scope>NUCLEOTIDE SEQUENCE</scope>
    <source>
        <strain evidence="2">N12</strain>
    </source>
</reference>
<evidence type="ECO:0000259" key="1">
    <source>
        <dbReference type="Pfam" id="PF14297"/>
    </source>
</evidence>
<dbReference type="AlphaFoldDB" id="A0A926F9P8"/>
<dbReference type="InterPro" id="IPR025400">
    <property type="entry name" value="Lin1244/Lin1753-like_N"/>
</dbReference>
<protein>
    <submittedName>
        <fullName evidence="2">DUF4373 domain-containing protein</fullName>
    </submittedName>
</protein>
<keyword evidence="3" id="KW-1185">Reference proteome</keyword>
<evidence type="ECO:0000313" key="2">
    <source>
        <dbReference type="EMBL" id="MBC8594514.1"/>
    </source>
</evidence>